<feature type="transmembrane region" description="Helical" evidence="1">
    <location>
        <begin position="7"/>
        <end position="24"/>
    </location>
</feature>
<keyword evidence="1" id="KW-1133">Transmembrane helix</keyword>
<reference evidence="3" key="4">
    <citation type="submission" date="2020-09" db="EMBL/GenBank/DDBJ databases">
        <authorList>
            <person name="Sun Q."/>
            <person name="Ohkuma M."/>
        </authorList>
    </citation>
    <scope>NUCLEOTIDE SEQUENCE</scope>
    <source>
        <strain evidence="3">JCM 31740</strain>
    </source>
</reference>
<evidence type="ECO:0000313" key="3">
    <source>
        <dbReference type="EMBL" id="GGT96789.1"/>
    </source>
</evidence>
<evidence type="ECO:0000313" key="2">
    <source>
        <dbReference type="EMBL" id="BBD72485.1"/>
    </source>
</evidence>
<gene>
    <name evidence="3" type="ORF">GCM10007116_12850</name>
    <name evidence="2" type="ORF">HS1genome_0874</name>
</gene>
<dbReference type="GeneID" id="38666380"/>
<evidence type="ECO:0000256" key="1">
    <source>
        <dbReference type="SAM" id="Phobius"/>
    </source>
</evidence>
<reference evidence="3" key="1">
    <citation type="journal article" date="2014" name="Int. J. Syst. Evol. Microbiol.">
        <title>Complete genome sequence of Corynebacterium casei LMG S-19264T (=DSM 44701T), isolated from a smear-ripened cheese.</title>
        <authorList>
            <consortium name="US DOE Joint Genome Institute (JGI-PGF)"/>
            <person name="Walter F."/>
            <person name="Albersmeier A."/>
            <person name="Kalinowski J."/>
            <person name="Ruckert C."/>
        </authorList>
    </citation>
    <scope>NUCLEOTIDE SEQUENCE</scope>
    <source>
        <strain evidence="3">JCM 31740</strain>
    </source>
</reference>
<dbReference type="Proteomes" id="UP000616143">
    <property type="component" value="Unassembled WGS sequence"/>
</dbReference>
<keyword evidence="1" id="KW-0812">Transmembrane</keyword>
<proteinExistence type="predicted"/>
<keyword evidence="1" id="KW-0472">Membrane</keyword>
<name>A0A348B2T3_9CREN</name>
<dbReference type="Proteomes" id="UP000276741">
    <property type="component" value="Chromosome"/>
</dbReference>
<protein>
    <submittedName>
        <fullName evidence="2">Uncharacterized protein</fullName>
    </submittedName>
</protein>
<organism evidence="2 4">
    <name type="scientific">Sulfodiicoccus acidiphilus</name>
    <dbReference type="NCBI Taxonomy" id="1670455"/>
    <lineage>
        <taxon>Archaea</taxon>
        <taxon>Thermoproteota</taxon>
        <taxon>Thermoprotei</taxon>
        <taxon>Sulfolobales</taxon>
        <taxon>Sulfolobaceae</taxon>
        <taxon>Sulfodiicoccus</taxon>
    </lineage>
</organism>
<dbReference type="AlphaFoldDB" id="A0A348B2T3"/>
<dbReference type="RefSeq" id="WP_126449783.1">
    <property type="nucleotide sequence ID" value="NZ_AP018553.1"/>
</dbReference>
<reference evidence="4" key="2">
    <citation type="submission" date="2018-04" db="EMBL/GenBank/DDBJ databases">
        <title>Complete genome sequence of Sulfodiicoccus acidiphilus strain HS-1.</title>
        <authorList>
            <person name="Sakai H.D."/>
            <person name="Kurosawa N."/>
        </authorList>
    </citation>
    <scope>NUCLEOTIDE SEQUENCE [LARGE SCALE GENOMIC DNA]</scope>
    <source>
        <strain evidence="4">HS-1</strain>
    </source>
</reference>
<evidence type="ECO:0000313" key="4">
    <source>
        <dbReference type="Proteomes" id="UP000276741"/>
    </source>
</evidence>
<dbReference type="EMBL" id="BMQS01000011">
    <property type="protein sequence ID" value="GGT96789.1"/>
    <property type="molecule type" value="Genomic_DNA"/>
</dbReference>
<keyword evidence="4" id="KW-1185">Reference proteome</keyword>
<dbReference type="KEGG" id="sacd:HS1genome_0874"/>
<sequence length="81" mass="9110">MDKGDEVIILRGLMGAATGVLSFLTYSHLLYYTFALPLTFYVISVLVVRSRYPGSGRWIVLGKGVSTFIISWLLLWILLVQ</sequence>
<dbReference type="EMBL" id="AP018553">
    <property type="protein sequence ID" value="BBD72485.1"/>
    <property type="molecule type" value="Genomic_DNA"/>
</dbReference>
<feature type="transmembrane region" description="Helical" evidence="1">
    <location>
        <begin position="30"/>
        <end position="48"/>
    </location>
</feature>
<reference evidence="2" key="3">
    <citation type="journal article" date="2019" name="BMC Res. Notes">
        <title>Complete genome sequence of the Sulfodiicoccus acidiphilus strain HS-1T, the first crenarchaeon that lacks polB3, isolated from an acidic hot spring in Ohwaku-dani, Hakone, Japan.</title>
        <authorList>
            <person name="Sakai H.D."/>
            <person name="Kurosawa N."/>
        </authorList>
    </citation>
    <scope>NUCLEOTIDE SEQUENCE</scope>
    <source>
        <strain evidence="2">HS-1</strain>
    </source>
</reference>
<feature type="transmembrane region" description="Helical" evidence="1">
    <location>
        <begin position="60"/>
        <end position="79"/>
    </location>
</feature>
<accession>A0A348B2T3</accession>